<dbReference type="AlphaFoldDB" id="A0ABD2ZIZ1"/>
<dbReference type="Proteomes" id="UP001630127">
    <property type="component" value="Unassembled WGS sequence"/>
</dbReference>
<dbReference type="EMBL" id="JBJUIK010000008">
    <property type="protein sequence ID" value="KAL3519432.1"/>
    <property type="molecule type" value="Genomic_DNA"/>
</dbReference>
<keyword evidence="2" id="KW-1185">Reference proteome</keyword>
<organism evidence="1 2">
    <name type="scientific">Cinchona calisaya</name>
    <dbReference type="NCBI Taxonomy" id="153742"/>
    <lineage>
        <taxon>Eukaryota</taxon>
        <taxon>Viridiplantae</taxon>
        <taxon>Streptophyta</taxon>
        <taxon>Embryophyta</taxon>
        <taxon>Tracheophyta</taxon>
        <taxon>Spermatophyta</taxon>
        <taxon>Magnoliopsida</taxon>
        <taxon>eudicotyledons</taxon>
        <taxon>Gunneridae</taxon>
        <taxon>Pentapetalae</taxon>
        <taxon>asterids</taxon>
        <taxon>lamiids</taxon>
        <taxon>Gentianales</taxon>
        <taxon>Rubiaceae</taxon>
        <taxon>Cinchonoideae</taxon>
        <taxon>Cinchoneae</taxon>
        <taxon>Cinchona</taxon>
    </lineage>
</organism>
<name>A0ABD2ZIZ1_9GENT</name>
<sequence>MNSSTRFSKIEEEREQPAVEIWYLQAKDAEFLKQQDSLVAKLKMANDGISRKLVELEERIPKTRLLMPIDLLETTRKQQNDSDRFGSVTGEEDRKVTYDTGELHFFFYLRFADGRRARAEHERSMLFPSFSSSKRLACVQNNKATALREEVRWTILYSSFRAASLHESILTPQLSQLAFDFGD</sequence>
<reference evidence="1 2" key="1">
    <citation type="submission" date="2024-11" db="EMBL/GenBank/DDBJ databases">
        <title>A near-complete genome assembly of Cinchona calisaya.</title>
        <authorList>
            <person name="Lian D.C."/>
            <person name="Zhao X.W."/>
            <person name="Wei L."/>
        </authorList>
    </citation>
    <scope>NUCLEOTIDE SEQUENCE [LARGE SCALE GENOMIC DNA]</scope>
    <source>
        <tissue evidence="1">Nenye</tissue>
    </source>
</reference>
<evidence type="ECO:0000313" key="2">
    <source>
        <dbReference type="Proteomes" id="UP001630127"/>
    </source>
</evidence>
<proteinExistence type="predicted"/>
<evidence type="ECO:0000313" key="1">
    <source>
        <dbReference type="EMBL" id="KAL3519432.1"/>
    </source>
</evidence>
<accession>A0ABD2ZIZ1</accession>
<gene>
    <name evidence="1" type="ORF">ACH5RR_017581</name>
</gene>
<comment type="caution">
    <text evidence="1">The sequence shown here is derived from an EMBL/GenBank/DDBJ whole genome shotgun (WGS) entry which is preliminary data.</text>
</comment>
<protein>
    <submittedName>
        <fullName evidence="1">Uncharacterized protein</fullName>
    </submittedName>
</protein>